<dbReference type="OrthoDB" id="9802667at2"/>
<evidence type="ECO:0000256" key="6">
    <source>
        <dbReference type="ARBA" id="ARBA00023239"/>
    </source>
</evidence>
<name>A0A512M4K8_9BACT</name>
<dbReference type="Proteomes" id="UP000321577">
    <property type="component" value="Unassembled WGS sequence"/>
</dbReference>
<keyword evidence="7" id="KW-0704">Schiff base</keyword>
<evidence type="ECO:0000313" key="9">
    <source>
        <dbReference type="EMBL" id="GEP41669.1"/>
    </source>
</evidence>
<dbReference type="SUPFAM" id="SSF51569">
    <property type="entry name" value="Aldolase"/>
    <property type="match status" value="1"/>
</dbReference>
<dbReference type="NCBIfam" id="TIGR01182">
    <property type="entry name" value="eda"/>
    <property type="match status" value="1"/>
</dbReference>
<evidence type="ECO:0000256" key="8">
    <source>
        <dbReference type="ARBA" id="ARBA00023277"/>
    </source>
</evidence>
<dbReference type="CDD" id="cd00452">
    <property type="entry name" value="KDPG_aldolase"/>
    <property type="match status" value="1"/>
</dbReference>
<organism evidence="9 10">
    <name type="scientific">Brevifollis gellanilyticus</name>
    <dbReference type="NCBI Taxonomy" id="748831"/>
    <lineage>
        <taxon>Bacteria</taxon>
        <taxon>Pseudomonadati</taxon>
        <taxon>Verrucomicrobiota</taxon>
        <taxon>Verrucomicrobiia</taxon>
        <taxon>Verrucomicrobiales</taxon>
        <taxon>Verrucomicrobiaceae</taxon>
    </lineage>
</organism>
<dbReference type="PANTHER" id="PTHR30246">
    <property type="entry name" value="2-KETO-3-DEOXY-6-PHOSPHOGLUCONATE ALDOLASE"/>
    <property type="match status" value="1"/>
</dbReference>
<dbReference type="InterPro" id="IPR031337">
    <property type="entry name" value="KDPG/KHG_AS_1"/>
</dbReference>
<dbReference type="InterPro" id="IPR000887">
    <property type="entry name" value="Aldlse_KDPG_KHG"/>
</dbReference>
<keyword evidence="6" id="KW-0456">Lyase</keyword>
<evidence type="ECO:0000256" key="5">
    <source>
        <dbReference type="ARBA" id="ARBA00013063"/>
    </source>
</evidence>
<keyword evidence="8" id="KW-0119">Carbohydrate metabolism</keyword>
<dbReference type="EMBL" id="BKAG01000004">
    <property type="protein sequence ID" value="GEP41669.1"/>
    <property type="molecule type" value="Genomic_DNA"/>
</dbReference>
<comment type="catalytic activity">
    <reaction evidence="1">
        <text>2-dehydro-3-deoxy-6-phospho-D-gluconate = D-glyceraldehyde 3-phosphate + pyruvate</text>
        <dbReference type="Rhea" id="RHEA:17089"/>
        <dbReference type="ChEBI" id="CHEBI:15361"/>
        <dbReference type="ChEBI" id="CHEBI:57569"/>
        <dbReference type="ChEBI" id="CHEBI:59776"/>
        <dbReference type="EC" id="4.1.2.14"/>
    </reaction>
</comment>
<dbReference type="InterPro" id="IPR013785">
    <property type="entry name" value="Aldolase_TIM"/>
</dbReference>
<dbReference type="AlphaFoldDB" id="A0A512M4K8"/>
<keyword evidence="10" id="KW-1185">Reference proteome</keyword>
<evidence type="ECO:0000256" key="7">
    <source>
        <dbReference type="ARBA" id="ARBA00023270"/>
    </source>
</evidence>
<sequence>MEPAFSDDLLLHLRRNGVIAVLMIDRVEDAVPLARALLAGGVTAIELTLRTPSALDSLRRIHDEVPEMVTGVGTILTPQQANEALEAGASFGVAPGMNPRVVAEARRIGLPFAPGVCTPTDIELAVEAGCKLLKFFPSEPSGGLPYLRTISAPFMHLGVQFIPLGGVGPANAAQYLKEPSVLALGGSWLAPKDLIAKGDWAAITQLAREASEIVKQVRP</sequence>
<dbReference type="GO" id="GO:0008675">
    <property type="term" value="F:2-dehydro-3-deoxy-phosphogluconate aldolase activity"/>
    <property type="evidence" value="ECO:0007669"/>
    <property type="project" value="UniProtKB-EC"/>
</dbReference>
<comment type="caution">
    <text evidence="9">The sequence shown here is derived from an EMBL/GenBank/DDBJ whole genome shotgun (WGS) entry which is preliminary data.</text>
</comment>
<comment type="subunit">
    <text evidence="4">Homotrimer.</text>
</comment>
<dbReference type="PANTHER" id="PTHR30246:SF1">
    <property type="entry name" value="2-DEHYDRO-3-DEOXY-6-PHOSPHOGALACTONATE ALDOLASE-RELATED"/>
    <property type="match status" value="1"/>
</dbReference>
<reference evidence="9 10" key="1">
    <citation type="submission" date="2019-07" db="EMBL/GenBank/DDBJ databases">
        <title>Whole genome shotgun sequence of Brevifollis gellanilyticus NBRC 108608.</title>
        <authorList>
            <person name="Hosoyama A."/>
            <person name="Uohara A."/>
            <person name="Ohji S."/>
            <person name="Ichikawa N."/>
        </authorList>
    </citation>
    <scope>NUCLEOTIDE SEQUENCE [LARGE SCALE GENOMIC DNA]</scope>
    <source>
        <strain evidence="9 10">NBRC 108608</strain>
    </source>
</reference>
<gene>
    <name evidence="9" type="ORF">BGE01nite_09600</name>
</gene>
<dbReference type="InterPro" id="IPR031338">
    <property type="entry name" value="KDPG/KHG_AS_2"/>
</dbReference>
<evidence type="ECO:0000256" key="3">
    <source>
        <dbReference type="ARBA" id="ARBA00006906"/>
    </source>
</evidence>
<proteinExistence type="inferred from homology"/>
<dbReference type="Gene3D" id="3.20.20.70">
    <property type="entry name" value="Aldolase class I"/>
    <property type="match status" value="1"/>
</dbReference>
<evidence type="ECO:0000313" key="10">
    <source>
        <dbReference type="Proteomes" id="UP000321577"/>
    </source>
</evidence>
<evidence type="ECO:0000256" key="1">
    <source>
        <dbReference type="ARBA" id="ARBA00000654"/>
    </source>
</evidence>
<accession>A0A512M4K8</accession>
<evidence type="ECO:0000256" key="4">
    <source>
        <dbReference type="ARBA" id="ARBA00011233"/>
    </source>
</evidence>
<dbReference type="PROSITE" id="PS00160">
    <property type="entry name" value="ALDOLASE_KDPG_KHG_2"/>
    <property type="match status" value="1"/>
</dbReference>
<dbReference type="RefSeq" id="WP_146849126.1">
    <property type="nucleotide sequence ID" value="NZ_BKAG01000004.1"/>
</dbReference>
<dbReference type="EC" id="4.1.2.14" evidence="5"/>
<comment type="pathway">
    <text evidence="2">Carbohydrate acid metabolism; 2-dehydro-3-deoxy-D-gluconate degradation; D-glyceraldehyde 3-phosphate and pyruvate from 2-dehydro-3-deoxy-D-gluconate: step 2/2.</text>
</comment>
<dbReference type="PROSITE" id="PS00159">
    <property type="entry name" value="ALDOLASE_KDPG_KHG_1"/>
    <property type="match status" value="1"/>
</dbReference>
<protein>
    <recommendedName>
        <fullName evidence="5">2-dehydro-3-deoxy-phosphogluconate aldolase</fullName>
        <ecNumber evidence="5">4.1.2.14</ecNumber>
    </recommendedName>
</protein>
<comment type="similarity">
    <text evidence="3">Belongs to the KHG/KDPG aldolase family.</text>
</comment>
<evidence type="ECO:0000256" key="2">
    <source>
        <dbReference type="ARBA" id="ARBA00004736"/>
    </source>
</evidence>
<dbReference type="Pfam" id="PF01081">
    <property type="entry name" value="Aldolase"/>
    <property type="match status" value="1"/>
</dbReference>